<comment type="caution">
    <text evidence="1">The sequence shown here is derived from an EMBL/GenBank/DDBJ whole genome shotgun (WGS) entry which is preliminary data.</text>
</comment>
<reference evidence="1 2" key="1">
    <citation type="submission" date="2021-06" db="EMBL/GenBank/DDBJ databases">
        <title>Caerostris extrusa draft genome.</title>
        <authorList>
            <person name="Kono N."/>
            <person name="Arakawa K."/>
        </authorList>
    </citation>
    <scope>NUCLEOTIDE SEQUENCE [LARGE SCALE GENOMIC DNA]</scope>
</reference>
<evidence type="ECO:0000313" key="1">
    <source>
        <dbReference type="EMBL" id="GIY49676.1"/>
    </source>
</evidence>
<dbReference type="AlphaFoldDB" id="A0AAV4TW18"/>
<organism evidence="1 2">
    <name type="scientific">Caerostris extrusa</name>
    <name type="common">Bark spider</name>
    <name type="synonym">Caerostris bankana</name>
    <dbReference type="NCBI Taxonomy" id="172846"/>
    <lineage>
        <taxon>Eukaryota</taxon>
        <taxon>Metazoa</taxon>
        <taxon>Ecdysozoa</taxon>
        <taxon>Arthropoda</taxon>
        <taxon>Chelicerata</taxon>
        <taxon>Arachnida</taxon>
        <taxon>Araneae</taxon>
        <taxon>Araneomorphae</taxon>
        <taxon>Entelegynae</taxon>
        <taxon>Araneoidea</taxon>
        <taxon>Araneidae</taxon>
        <taxon>Caerostris</taxon>
    </lineage>
</organism>
<gene>
    <name evidence="1" type="ORF">CEXT_156441</name>
</gene>
<keyword evidence="2" id="KW-1185">Reference proteome</keyword>
<sequence>MSRGVEATCDAPAEASLNAITAKPDKQEGYQMHLPATHCRQISLKWANIATQSSASAFKAERPIFIVFFG</sequence>
<evidence type="ECO:0000313" key="2">
    <source>
        <dbReference type="Proteomes" id="UP001054945"/>
    </source>
</evidence>
<dbReference type="EMBL" id="BPLR01011865">
    <property type="protein sequence ID" value="GIY49676.1"/>
    <property type="molecule type" value="Genomic_DNA"/>
</dbReference>
<accession>A0AAV4TW18</accession>
<dbReference type="Proteomes" id="UP001054945">
    <property type="component" value="Unassembled WGS sequence"/>
</dbReference>
<name>A0AAV4TW18_CAEEX</name>
<protein>
    <submittedName>
        <fullName evidence="1">Uncharacterized protein</fullName>
    </submittedName>
</protein>
<proteinExistence type="predicted"/>